<reference evidence="4 5" key="1">
    <citation type="submission" date="2019-05" db="EMBL/GenBank/DDBJ databases">
        <title>Complete genome sequencing of Anaerostipes rhamnosivorans.</title>
        <authorList>
            <person name="Bui T.P.N."/>
            <person name="de Vos W.M."/>
        </authorList>
    </citation>
    <scope>NUCLEOTIDE SEQUENCE [LARGE SCALE GENOMIC DNA]</scope>
    <source>
        <strain evidence="4 5">1y2</strain>
    </source>
</reference>
<name>A0A4P8I9T2_9FIRM</name>
<proteinExistence type="predicted"/>
<dbReference type="PANTHER" id="PTHR46558:SF4">
    <property type="entry name" value="DNA-BIDING PHAGE PROTEIN"/>
    <property type="match status" value="1"/>
</dbReference>
<keyword evidence="2" id="KW-0812">Transmembrane</keyword>
<evidence type="ECO:0000259" key="3">
    <source>
        <dbReference type="PROSITE" id="PS50943"/>
    </source>
</evidence>
<dbReference type="SUPFAM" id="SSF47413">
    <property type="entry name" value="lambda repressor-like DNA-binding domains"/>
    <property type="match status" value="1"/>
</dbReference>
<dbReference type="SMART" id="SM00530">
    <property type="entry name" value="HTH_XRE"/>
    <property type="match status" value="1"/>
</dbReference>
<dbReference type="CDD" id="cd00093">
    <property type="entry name" value="HTH_XRE"/>
    <property type="match status" value="1"/>
</dbReference>
<dbReference type="InterPro" id="IPR001387">
    <property type="entry name" value="Cro/C1-type_HTH"/>
</dbReference>
<dbReference type="PANTHER" id="PTHR46558">
    <property type="entry name" value="TRACRIPTIONAL REGULATORY PROTEIN-RELATED-RELATED"/>
    <property type="match status" value="1"/>
</dbReference>
<feature type="transmembrane region" description="Helical" evidence="2">
    <location>
        <begin position="169"/>
        <end position="190"/>
    </location>
</feature>
<evidence type="ECO:0000313" key="5">
    <source>
        <dbReference type="Proteomes" id="UP000298653"/>
    </source>
</evidence>
<dbReference type="Proteomes" id="UP000298653">
    <property type="component" value="Chromosome"/>
</dbReference>
<accession>A0A4P8I9T2</accession>
<feature type="domain" description="HTH cro/C1-type" evidence="3">
    <location>
        <begin position="7"/>
        <end position="61"/>
    </location>
</feature>
<keyword evidence="5" id="KW-1185">Reference proteome</keyword>
<organism evidence="4 5">
    <name type="scientific">Anaerostipes rhamnosivorans</name>
    <dbReference type="NCBI Taxonomy" id="1229621"/>
    <lineage>
        <taxon>Bacteria</taxon>
        <taxon>Bacillati</taxon>
        <taxon>Bacillota</taxon>
        <taxon>Clostridia</taxon>
        <taxon>Lachnospirales</taxon>
        <taxon>Lachnospiraceae</taxon>
        <taxon>Anaerostipes</taxon>
    </lineage>
</organism>
<dbReference type="GO" id="GO:0003677">
    <property type="term" value="F:DNA binding"/>
    <property type="evidence" value="ECO:0007669"/>
    <property type="project" value="UniProtKB-KW"/>
</dbReference>
<dbReference type="PROSITE" id="PS50943">
    <property type="entry name" value="HTH_CROC1"/>
    <property type="match status" value="1"/>
</dbReference>
<dbReference type="EMBL" id="CP040058">
    <property type="protein sequence ID" value="QCP34322.1"/>
    <property type="molecule type" value="Genomic_DNA"/>
</dbReference>
<evidence type="ECO:0000256" key="2">
    <source>
        <dbReference type="SAM" id="Phobius"/>
    </source>
</evidence>
<evidence type="ECO:0000256" key="1">
    <source>
        <dbReference type="ARBA" id="ARBA00023125"/>
    </source>
</evidence>
<protein>
    <submittedName>
        <fullName evidence="4">Transcriptional regulator, XRE family</fullName>
    </submittedName>
</protein>
<dbReference type="OrthoDB" id="9801008at2"/>
<keyword evidence="2" id="KW-0472">Membrane</keyword>
<dbReference type="KEGG" id="arf:AR1Y2_0868"/>
<feature type="transmembrane region" description="Helical" evidence="2">
    <location>
        <begin position="85"/>
        <end position="102"/>
    </location>
</feature>
<dbReference type="AlphaFoldDB" id="A0A4P8I9T2"/>
<evidence type="ECO:0000313" key="4">
    <source>
        <dbReference type="EMBL" id="QCP34322.1"/>
    </source>
</evidence>
<dbReference type="Pfam" id="PF01381">
    <property type="entry name" value="HTH_3"/>
    <property type="match status" value="1"/>
</dbReference>
<dbReference type="Gene3D" id="1.10.260.40">
    <property type="entry name" value="lambda repressor-like DNA-binding domains"/>
    <property type="match status" value="1"/>
</dbReference>
<feature type="transmembrane region" description="Helical" evidence="2">
    <location>
        <begin position="108"/>
        <end position="126"/>
    </location>
</feature>
<sequence>MDFSKQIKKYRLEAKLSQDELAEKVFVTRQTISNWENDKNYPDIHSLLLLSSVFDISLDTLVKGDLDEMKEQIKMEDIKKLNRDSIVYSVLLLVMIVSAVPLFLYLDFIGVAIYAVMFGITMYYAWSIEKQKKVHDIQTYKEITAFMEGNHLDEIQKYRESGKRPYQKVALAICAGLITLAVCAAMMYLLS</sequence>
<keyword evidence="1" id="KW-0238">DNA-binding</keyword>
<gene>
    <name evidence="4" type="ORF">AR1Y2_0868</name>
</gene>
<dbReference type="InterPro" id="IPR010982">
    <property type="entry name" value="Lambda_DNA-bd_dom_sf"/>
</dbReference>
<keyword evidence="2" id="KW-1133">Transmembrane helix</keyword>
<dbReference type="RefSeq" id="WP_137327882.1">
    <property type="nucleotide sequence ID" value="NZ_CP040058.1"/>
</dbReference>